<dbReference type="InterPro" id="IPR014756">
    <property type="entry name" value="Ig_E-set"/>
</dbReference>
<dbReference type="SMART" id="SM00710">
    <property type="entry name" value="PbH1"/>
    <property type="match status" value="7"/>
</dbReference>
<dbReference type="Gene3D" id="2.60.40.10">
    <property type="entry name" value="Immunoglobulins"/>
    <property type="match status" value="1"/>
</dbReference>
<evidence type="ECO:0000259" key="3">
    <source>
        <dbReference type="Pfam" id="PF01833"/>
    </source>
</evidence>
<dbReference type="InterPro" id="IPR006626">
    <property type="entry name" value="PbH1"/>
</dbReference>
<reference evidence="4 5" key="1">
    <citation type="submission" date="2020-08" db="EMBL/GenBank/DDBJ databases">
        <title>Genome sequence of Nocardioides mesophilus KACC 16243T.</title>
        <authorList>
            <person name="Hyun D.-W."/>
            <person name="Bae J.-W."/>
        </authorList>
    </citation>
    <scope>NUCLEOTIDE SEQUENCE [LARGE SCALE GENOMIC DNA]</scope>
    <source>
        <strain evidence="4 5">KACC 16243</strain>
    </source>
</reference>
<organism evidence="4 5">
    <name type="scientific">Nocardioides mesophilus</name>
    <dbReference type="NCBI Taxonomy" id="433659"/>
    <lineage>
        <taxon>Bacteria</taxon>
        <taxon>Bacillati</taxon>
        <taxon>Actinomycetota</taxon>
        <taxon>Actinomycetes</taxon>
        <taxon>Propionibacteriales</taxon>
        <taxon>Nocardioidaceae</taxon>
        <taxon>Nocardioides</taxon>
    </lineage>
</organism>
<proteinExistence type="predicted"/>
<dbReference type="KEGG" id="nmes:H9L09_13460"/>
<accession>A0A7G9R7K4</accession>
<dbReference type="RefSeq" id="WP_187577415.1">
    <property type="nucleotide sequence ID" value="NZ_CP060713.1"/>
</dbReference>
<keyword evidence="5" id="KW-1185">Reference proteome</keyword>
<evidence type="ECO:0000313" key="5">
    <source>
        <dbReference type="Proteomes" id="UP000515947"/>
    </source>
</evidence>
<dbReference type="Proteomes" id="UP000515947">
    <property type="component" value="Chromosome"/>
</dbReference>
<dbReference type="InterPro" id="IPR013783">
    <property type="entry name" value="Ig-like_fold"/>
</dbReference>
<dbReference type="GO" id="GO:0042995">
    <property type="term" value="C:cell projection"/>
    <property type="evidence" value="ECO:0007669"/>
    <property type="project" value="UniProtKB-SubCell"/>
</dbReference>
<dbReference type="Pfam" id="PF01833">
    <property type="entry name" value="TIG"/>
    <property type="match status" value="1"/>
</dbReference>
<evidence type="ECO:0000256" key="2">
    <source>
        <dbReference type="ARBA" id="ARBA00023273"/>
    </source>
</evidence>
<dbReference type="SUPFAM" id="SSF51126">
    <property type="entry name" value="Pectin lyase-like"/>
    <property type="match status" value="1"/>
</dbReference>
<sequence>MDVSTLNMIGLSGTMDWGVHAYDATGTNGIDPRNGGIVGSLSYDTTRNELDPRYAAAEDWQPGISDLPVELHAPVDCGTHADAPCDADGYYELASDGSYAKGKLLNTYVSEHWSRPTGCTARDVDGKPLVHRADDPANFDEDVLAPNQETDGECISAILQSVQYGPYATDQGTPDANFGAAVDGNYGFGDGCFKGTLDATDPANPTCNDANGNAVPFDALGSGDYLVSVDIPDDLTGHPMYNVTGEEDINIAHGDQIVPQVPPPACAGALHTVDVAGGAPTAASLKTGTVADNNALTWTAASAGPTGNDVTVALVAAGADTPLSVTVTGNDVVVGLATDSSGAVTSTAGDVRSAVLADASASGLLSVADTGASDGTGIVTEVAAAQLAGGAVEDGYPQVIGDGGVSNDLPVGVTVPASTPVDNPTFVDIGGSPYEGQVKPLCDTKLVSLNNGKSIVPMFNLFTDVPIPSRLFGLIVDDINYGTDPRSTLYGEKPGIPFAPVGIYDFNNRLVQTVESDFNGYYETLLPSTDHISCPTPSGVCTGMYRFVGNDPGVPGALNANYNPRYRTIATEFEAMPGVTIPTDLAPTQVGAILTSPTTGLGMAVSCPVDPVVPQLFAVSKPYVDGSGSFTIEGTGFGSAKGTGEVTLDGTALPTTAWSSTTLQVTVPAGTVPGAHTLKVTADNGEETVNGLTFHVLGAGYSPTVREVGPGRTGANQYATIQAALDAAYANNGSAGNLVVVYPNNATAANPRGAYYENLVMASPVKLQGVGSGGFQGNTYVAGTVLDAGAFGGDTDLATAWYAKVGGLTWDGNQTVSDGEAIYLLASSGNGDQPGRARSFGGAFHAAIDGFDIRGGDQQGFPGNINELTGQPSGLPPNIVTQGGAVFANAYVKNLQITNNVVENNGGGYGTIRIGTPDLAGVDANQHNEGVRIADNRIISNAGTNLAGAVGLFGGSDGYEVSGNDICGNFSLEYGAGVSVYGLSPGGKIHHNRIYFNNSNDEGAGIMIAGALPADPTVLSPGTGAVDITHNLIQGNLSNDDGGGIRFLMSGASTMNVVDNTIVNNVSTHEGAGVAINDAPNVRLVNNTIMKNTTTATAVTSNGAPAPAGVSTSLNSDQLQGTLPAGAKPYSDPVMFNNILWDNRAGTRAGTTVTGIGLAGDSSAVDHWDVGLADGTALLSPLSSVIQQDAAQHAYATDASNSTTNPGVVSTYDTSVAFATWRQNPAFVDATLVAAEVPANQLGDYHLAGTGTTCTSPACNLGVASTGAGATLVNAPATDIDDEVRPALGGIDAGSDEFGSTKGGTPPPPPPAKDFFFSTAGLSFAPIPALPGDVLRYNGSFSRHKAQVADLGLPLFGVNIDGLSMVNDNHFYVSFDANITIARPGPDLAVADEDVAEFDNGTWSMFFDASARGLSTGIDLDAISVVNGSLYFSVNSTTALRTNLSGDVNDVYAWTGANTVARVVTVAGTANLDSLVYTDATHLLASFSVDTTLTGAGSVQDEDIVELAADTWSVWFDGTAAGLTSNNQDIDAFSLPGAAVTPPPVDPPPGPTGDGKGRVVFSTLGDVNPDGVTGTADDADLYSFDGTTTTRELDVTALPVASRLPAGANLDGYDRIDATHFYASFAGNTSVPGLGTVQDEDVILYDNGTWSVWFDATSRGLTAAAQDIDAISVSGNTLYFSTAGNTNPRRVTGTADDADIYSVDVTAPADTAVFTRVWDATANGVPSAANVDGYVRVDATHFYLSFRPDTTLPGLGAVQDEDVVLNNGGTWSSYFDGTAHGLTAAGADVDAFDIP</sequence>
<dbReference type="GO" id="GO:0005975">
    <property type="term" value="P:carbohydrate metabolic process"/>
    <property type="evidence" value="ECO:0007669"/>
    <property type="project" value="UniProtKB-ARBA"/>
</dbReference>
<dbReference type="InterPro" id="IPR012334">
    <property type="entry name" value="Pectin_lyas_fold"/>
</dbReference>
<protein>
    <submittedName>
        <fullName evidence="4">IPT/TIG domain-containing protein</fullName>
    </submittedName>
</protein>
<feature type="domain" description="IPT/TIG" evidence="3">
    <location>
        <begin position="624"/>
        <end position="695"/>
    </location>
</feature>
<comment type="subcellular location">
    <subcellularLocation>
        <location evidence="1">Cell projection</location>
    </subcellularLocation>
</comment>
<keyword evidence="2" id="KW-0966">Cell projection</keyword>
<gene>
    <name evidence="4" type="ORF">H9L09_13460</name>
</gene>
<evidence type="ECO:0000256" key="1">
    <source>
        <dbReference type="ARBA" id="ARBA00004316"/>
    </source>
</evidence>
<dbReference type="EMBL" id="CP060713">
    <property type="protein sequence ID" value="QNN51579.1"/>
    <property type="molecule type" value="Genomic_DNA"/>
</dbReference>
<evidence type="ECO:0000313" key="4">
    <source>
        <dbReference type="EMBL" id="QNN51579.1"/>
    </source>
</evidence>
<name>A0A7G9R7K4_9ACTN</name>
<dbReference type="SUPFAM" id="SSF81296">
    <property type="entry name" value="E set domains"/>
    <property type="match status" value="1"/>
</dbReference>
<dbReference type="InterPro" id="IPR011050">
    <property type="entry name" value="Pectin_lyase_fold/virulence"/>
</dbReference>
<dbReference type="InterPro" id="IPR002909">
    <property type="entry name" value="IPT_dom"/>
</dbReference>
<dbReference type="Gene3D" id="2.160.20.10">
    <property type="entry name" value="Single-stranded right-handed beta-helix, Pectin lyase-like"/>
    <property type="match status" value="1"/>
</dbReference>